<feature type="region of interest" description="Disordered" evidence="1">
    <location>
        <begin position="1"/>
        <end position="35"/>
    </location>
</feature>
<feature type="compositionally biased region" description="Low complexity" evidence="1">
    <location>
        <begin position="414"/>
        <end position="440"/>
    </location>
</feature>
<dbReference type="InterPro" id="IPR011993">
    <property type="entry name" value="PH-like_dom_sf"/>
</dbReference>
<comment type="caution">
    <text evidence="3">The sequence shown here is derived from an EMBL/GenBank/DDBJ whole genome shotgun (WGS) entry which is preliminary data.</text>
</comment>
<feature type="compositionally biased region" description="Polar residues" evidence="1">
    <location>
        <begin position="387"/>
        <end position="406"/>
    </location>
</feature>
<reference evidence="3" key="1">
    <citation type="submission" date="2023-03" db="EMBL/GenBank/DDBJ databases">
        <title>Massive genome expansion in bonnet fungi (Mycena s.s.) driven by repeated elements and novel gene families across ecological guilds.</title>
        <authorList>
            <consortium name="Lawrence Berkeley National Laboratory"/>
            <person name="Harder C.B."/>
            <person name="Miyauchi S."/>
            <person name="Viragh M."/>
            <person name="Kuo A."/>
            <person name="Thoen E."/>
            <person name="Andreopoulos B."/>
            <person name="Lu D."/>
            <person name="Skrede I."/>
            <person name="Drula E."/>
            <person name="Henrissat B."/>
            <person name="Morin E."/>
            <person name="Kohler A."/>
            <person name="Barry K."/>
            <person name="LaButti K."/>
            <person name="Morin E."/>
            <person name="Salamov A."/>
            <person name="Lipzen A."/>
            <person name="Mereny Z."/>
            <person name="Hegedus B."/>
            <person name="Baldrian P."/>
            <person name="Stursova M."/>
            <person name="Weitz H."/>
            <person name="Taylor A."/>
            <person name="Grigoriev I.V."/>
            <person name="Nagy L.G."/>
            <person name="Martin F."/>
            <person name="Kauserud H."/>
        </authorList>
    </citation>
    <scope>NUCLEOTIDE SEQUENCE</scope>
    <source>
        <strain evidence="3">9284</strain>
    </source>
</reference>
<dbReference type="Proteomes" id="UP001221142">
    <property type="component" value="Unassembled WGS sequence"/>
</dbReference>
<sequence length="537" mass="57679">MLEDLEPEEDAPEGSRDSIDLDGRTEAESPFVPLQVDTTPFALDFGLGKGKGKEQEVAKPHRLASFATVSENSLTSQVQHKTPTPQVWRGDYFSVRTPTTDTPGSPGPFAIGPFTPAPPLAAVSRSVPMPGSPTERRPSMYKHASRSMVDVLASFGEAEAGKGKVAEWKGEAPAYDGLRHGGTVKRRRSMPEMMAAPPPYTLPLGNSHPLAQTQVVPRDDEGRETLPVYSNAILLRGEMPRKMEFSAPGVQARDRKWRRVLCELEGTAFRVYRVPKEGWWERRVGAGDVAATEEASIAAAGSGSVAEEVGEENEHGITEVVVPSRSSTSSVRSSPSAAPPQQGSPTSSEGSPTMSRPRLNLGFTLLKPRSHGRSKSDLPNPPRSPIMSRSSLSIPRPSFNSESLSPVSAAGHTSGSSLAPSRSNASLSSARSGLLSSRAPVPGSSLKGKGKAGTDIPEPDPADLIRSYTLQHAESGLGNDYVKRKHVIRVRLEGEQFLLQARDVGDVVEWIEGLHSATDIALDLDERVMPKGPMFPR</sequence>
<dbReference type="PANTHER" id="PTHR37283:SF1">
    <property type="entry name" value="PH DOMAIN-CONTAINING PROTEIN YHR131C"/>
    <property type="match status" value="1"/>
</dbReference>
<feature type="domain" description="PH" evidence="2">
    <location>
        <begin position="233"/>
        <end position="521"/>
    </location>
</feature>
<dbReference type="SMART" id="SM00233">
    <property type="entry name" value="PH"/>
    <property type="match status" value="1"/>
</dbReference>
<protein>
    <recommendedName>
        <fullName evidence="2">PH domain-containing protein</fullName>
    </recommendedName>
</protein>
<feature type="compositionally biased region" description="Acidic residues" evidence="1">
    <location>
        <begin position="1"/>
        <end position="12"/>
    </location>
</feature>
<proteinExistence type="predicted"/>
<evidence type="ECO:0000259" key="2">
    <source>
        <dbReference type="SMART" id="SM00233"/>
    </source>
</evidence>
<dbReference type="EMBL" id="JARKIF010000007">
    <property type="protein sequence ID" value="KAJ7634929.1"/>
    <property type="molecule type" value="Genomic_DNA"/>
</dbReference>
<name>A0AAD7BZP6_9AGAR</name>
<feature type="compositionally biased region" description="Low complexity" evidence="1">
    <location>
        <begin position="320"/>
        <end position="348"/>
    </location>
</feature>
<organism evidence="3 4">
    <name type="scientific">Roridomyces roridus</name>
    <dbReference type="NCBI Taxonomy" id="1738132"/>
    <lineage>
        <taxon>Eukaryota</taxon>
        <taxon>Fungi</taxon>
        <taxon>Dikarya</taxon>
        <taxon>Basidiomycota</taxon>
        <taxon>Agaricomycotina</taxon>
        <taxon>Agaricomycetes</taxon>
        <taxon>Agaricomycetidae</taxon>
        <taxon>Agaricales</taxon>
        <taxon>Marasmiineae</taxon>
        <taxon>Mycenaceae</taxon>
        <taxon>Roridomyces</taxon>
    </lineage>
</organism>
<gene>
    <name evidence="3" type="ORF">FB45DRAFT_743932</name>
</gene>
<dbReference type="AlphaFoldDB" id="A0AAD7BZP6"/>
<dbReference type="SUPFAM" id="SSF50729">
    <property type="entry name" value="PH domain-like"/>
    <property type="match status" value="1"/>
</dbReference>
<evidence type="ECO:0000313" key="3">
    <source>
        <dbReference type="EMBL" id="KAJ7634929.1"/>
    </source>
</evidence>
<dbReference type="InterPro" id="IPR001849">
    <property type="entry name" value="PH_domain"/>
</dbReference>
<dbReference type="PANTHER" id="PTHR37283">
    <property type="entry name" value="PH DOMAIN-CONTAINING PROTEIN YHR131C"/>
    <property type="match status" value="1"/>
</dbReference>
<evidence type="ECO:0000256" key="1">
    <source>
        <dbReference type="SAM" id="MobiDB-lite"/>
    </source>
</evidence>
<keyword evidence="4" id="KW-1185">Reference proteome</keyword>
<evidence type="ECO:0000313" key="4">
    <source>
        <dbReference type="Proteomes" id="UP001221142"/>
    </source>
</evidence>
<feature type="compositionally biased region" description="Basic and acidic residues" evidence="1">
    <location>
        <begin position="13"/>
        <end position="27"/>
    </location>
</feature>
<accession>A0AAD7BZP6</accession>
<feature type="region of interest" description="Disordered" evidence="1">
    <location>
        <begin position="299"/>
        <end position="462"/>
    </location>
</feature>
<dbReference type="Gene3D" id="2.30.29.30">
    <property type="entry name" value="Pleckstrin-homology domain (PH domain)/Phosphotyrosine-binding domain (PTB)"/>
    <property type="match status" value="2"/>
</dbReference>